<gene>
    <name evidence="2" type="ORF">ENW73_08185</name>
</gene>
<dbReference type="GO" id="GO:0004113">
    <property type="term" value="F:2',3'-cyclic-nucleotide 3'-phosphodiesterase activity"/>
    <property type="evidence" value="ECO:0007669"/>
    <property type="project" value="TreeGrafter"/>
</dbReference>
<sequence length="265" mass="29212">MPVKRILFLGEICAEKGRQAIIKKLASLREIYKPSFIIANGENAAGGFGITPRLAEELFQAGINCITTGDHFLDRREAENFFNSESRLLRPANYPDGVCGRGYCLYEVDNYHIGVINLLGRVFLKLVDCPFQTVAKVIELVKPITNTIIVDFHAEATAEKVAMGWFLDGKVSAVLGTHTHIQTADEKILPNGTAYISDVGMCGPFASVIGMRTDLSLKRMLYSIPVRLQPAKEDVHICGVTVDLDTETGKATKIQRIDVPVTEEK</sequence>
<evidence type="ECO:0000313" key="2">
    <source>
        <dbReference type="EMBL" id="HHS52817.1"/>
    </source>
</evidence>
<dbReference type="PIRSF" id="PIRSF004789">
    <property type="entry name" value="DR1281"/>
    <property type="match status" value="1"/>
</dbReference>
<dbReference type="InterPro" id="IPR005235">
    <property type="entry name" value="YmdB-like"/>
</dbReference>
<dbReference type="PANTHER" id="PTHR36303">
    <property type="entry name" value="2',3'-CYCLIC-NUCLEOTIDE 2'-PHOSPHODIESTERASE"/>
    <property type="match status" value="1"/>
</dbReference>
<protein>
    <submittedName>
        <fullName evidence="2">TIGR00282 family metallophosphoesterase</fullName>
    </submittedName>
</protein>
<accession>A0A7C6EBK8</accession>
<dbReference type="AlphaFoldDB" id="A0A7C6EBK8"/>
<reference evidence="2" key="1">
    <citation type="journal article" date="2020" name="mSystems">
        <title>Genome- and Community-Level Interaction Insights into Carbon Utilization and Element Cycling Functions of Hydrothermarchaeota in Hydrothermal Sediment.</title>
        <authorList>
            <person name="Zhou Z."/>
            <person name="Liu Y."/>
            <person name="Xu W."/>
            <person name="Pan J."/>
            <person name="Luo Z.H."/>
            <person name="Li M."/>
        </authorList>
    </citation>
    <scope>NUCLEOTIDE SEQUENCE [LARGE SCALE GENOMIC DNA]</scope>
    <source>
        <strain evidence="2">SpSt-876</strain>
    </source>
</reference>
<evidence type="ECO:0000256" key="1">
    <source>
        <dbReference type="PIRSR" id="PIRSR004789-50"/>
    </source>
</evidence>
<proteinExistence type="predicted"/>
<feature type="active site" description="Proton donor" evidence="1">
    <location>
        <position position="71"/>
    </location>
</feature>
<dbReference type="SUPFAM" id="SSF56300">
    <property type="entry name" value="Metallo-dependent phosphatases"/>
    <property type="match status" value="1"/>
</dbReference>
<dbReference type="PANTHER" id="PTHR36303:SF1">
    <property type="entry name" value="2',3'-CYCLIC-NUCLEOTIDE 2'-PHOSPHODIESTERASE"/>
    <property type="match status" value="1"/>
</dbReference>
<dbReference type="Pfam" id="PF13277">
    <property type="entry name" value="YmdB"/>
    <property type="match status" value="1"/>
</dbReference>
<dbReference type="CDD" id="cd07382">
    <property type="entry name" value="MPP_DR1281"/>
    <property type="match status" value="1"/>
</dbReference>
<comment type="caution">
    <text evidence="2">The sequence shown here is derived from an EMBL/GenBank/DDBJ whole genome shotgun (WGS) entry which is preliminary data.</text>
</comment>
<name>A0A7C6EBK8_UNCW3</name>
<dbReference type="NCBIfam" id="TIGR00282">
    <property type="entry name" value="TIGR00282 family metallophosphoesterase"/>
    <property type="match status" value="1"/>
</dbReference>
<dbReference type="InterPro" id="IPR029052">
    <property type="entry name" value="Metallo-depent_PP-like"/>
</dbReference>
<organism evidence="2">
    <name type="scientific">candidate division WOR-3 bacterium</name>
    <dbReference type="NCBI Taxonomy" id="2052148"/>
    <lineage>
        <taxon>Bacteria</taxon>
        <taxon>Bacteria division WOR-3</taxon>
    </lineage>
</organism>
<dbReference type="EMBL" id="DTLI01000195">
    <property type="protein sequence ID" value="HHS52817.1"/>
    <property type="molecule type" value="Genomic_DNA"/>
</dbReference>
<dbReference type="Gene3D" id="3.60.21.10">
    <property type="match status" value="1"/>
</dbReference>